<evidence type="ECO:0000256" key="1">
    <source>
        <dbReference type="SAM" id="Phobius"/>
    </source>
</evidence>
<keyword evidence="1" id="KW-0812">Transmembrane</keyword>
<protein>
    <recommendedName>
        <fullName evidence="4">DUF4129 domain-containing protein</fullName>
    </recommendedName>
</protein>
<reference evidence="3" key="1">
    <citation type="submission" date="2011-03" db="EMBL/GenBank/DDBJ databases">
        <title>Draft genome sequence of Brevundimonas diminuta.</title>
        <authorList>
            <person name="Brown P.J.B."/>
            <person name="Buechlein A."/>
            <person name="Hemmerich C."/>
            <person name="Brun Y.V."/>
        </authorList>
    </citation>
    <scope>NUCLEOTIDE SEQUENCE [LARGE SCALE GENOMIC DNA]</scope>
    <source>
        <strain evidence="3">C19</strain>
    </source>
</reference>
<dbReference type="AlphaFoldDB" id="F4QLP7"/>
<evidence type="ECO:0008006" key="4">
    <source>
        <dbReference type="Google" id="ProtNLM"/>
    </source>
</evidence>
<dbReference type="HOGENOM" id="CLU_097063_0_0_5"/>
<name>F4QLP7_9CAUL</name>
<keyword evidence="1" id="KW-1133">Transmembrane helix</keyword>
<organism evidence="2 3">
    <name type="scientific">Asticcacaulis biprosthecium C19</name>
    <dbReference type="NCBI Taxonomy" id="715226"/>
    <lineage>
        <taxon>Bacteria</taxon>
        <taxon>Pseudomonadati</taxon>
        <taxon>Pseudomonadota</taxon>
        <taxon>Alphaproteobacteria</taxon>
        <taxon>Caulobacterales</taxon>
        <taxon>Caulobacteraceae</taxon>
        <taxon>Asticcacaulis</taxon>
    </lineage>
</organism>
<proteinExistence type="predicted"/>
<accession>F4QLP7</accession>
<evidence type="ECO:0000313" key="3">
    <source>
        <dbReference type="Proteomes" id="UP000006512"/>
    </source>
</evidence>
<keyword evidence="1" id="KW-0472">Membrane</keyword>
<dbReference type="eggNOG" id="ENOG5032V5I">
    <property type="taxonomic scope" value="Bacteria"/>
</dbReference>
<gene>
    <name evidence="2" type="ORF">ABI_19850</name>
</gene>
<dbReference type="OrthoDB" id="8478645at2"/>
<dbReference type="Proteomes" id="UP000006512">
    <property type="component" value="Unassembled WGS sequence"/>
</dbReference>
<keyword evidence="3" id="KW-1185">Reference proteome</keyword>
<dbReference type="RefSeq" id="WP_006272744.1">
    <property type="nucleotide sequence ID" value="NZ_GL883077.1"/>
</dbReference>
<sequence length="250" mass="27042">MADSGAASLDSASVDPVPDAVSGAVTGAVSGPVPGNAAGFQHARDLIEQANKAHDIQSSFAPAVQIDPKTGEMWRKIFEAIGKFFGAIGDLLSPLAPIMPFLLYALGIGIILLLLSPVARMFISSRFERFFSRDNLKADKPWRPTKDAVVALLQDIDALAAQGRYDEAVHLLLVRSVADINNFRPDLVRKHFSSRDILSHPLLPEGARPAFRQIVSWVERSYFAGIPVGKEGFDACRKAYVEFVAAEGLA</sequence>
<dbReference type="STRING" id="715226.ABI_19850"/>
<dbReference type="EMBL" id="GL883077">
    <property type="protein sequence ID" value="EGF93545.1"/>
    <property type="molecule type" value="Genomic_DNA"/>
</dbReference>
<evidence type="ECO:0000313" key="2">
    <source>
        <dbReference type="EMBL" id="EGF93545.1"/>
    </source>
</evidence>
<feature type="transmembrane region" description="Helical" evidence="1">
    <location>
        <begin position="101"/>
        <end position="123"/>
    </location>
</feature>